<proteinExistence type="predicted"/>
<dbReference type="PROSITE" id="PS51257">
    <property type="entry name" value="PROKAR_LIPOPROTEIN"/>
    <property type="match status" value="1"/>
</dbReference>
<evidence type="ECO:0000313" key="2">
    <source>
        <dbReference type="EMBL" id="ANZ40384.1"/>
    </source>
</evidence>
<accession>A0A1B2HRM4</accession>
<evidence type="ECO:0000256" key="1">
    <source>
        <dbReference type="SAM" id="SignalP"/>
    </source>
</evidence>
<dbReference type="KEGG" id="led:BBK82_34535"/>
<keyword evidence="1" id="KW-0732">Signal</keyword>
<name>A0A1B2HRM4_9PSEU</name>
<sequence>MTGIHDRETTMHRLPSVLTAIAVACTSAILTAAPATAAPEAASRLAAEPAVTTSDAATDRLSAWKRYRKFEHVLLCEAAGAGGVAAGRWSQWRCDDQNVLWVNTIDALPLP</sequence>
<keyword evidence="3" id="KW-1185">Reference proteome</keyword>
<dbReference type="Proteomes" id="UP000093053">
    <property type="component" value="Chromosome"/>
</dbReference>
<evidence type="ECO:0000313" key="3">
    <source>
        <dbReference type="Proteomes" id="UP000093053"/>
    </source>
</evidence>
<dbReference type="AlphaFoldDB" id="A0A1B2HRM4"/>
<reference evidence="2 3" key="1">
    <citation type="submission" date="2016-07" db="EMBL/GenBank/DDBJ databases">
        <title>Complete genome sequence of the Lentzea guizhouensis DHS C013.</title>
        <authorList>
            <person name="Cao C."/>
        </authorList>
    </citation>
    <scope>NUCLEOTIDE SEQUENCE [LARGE SCALE GENOMIC DNA]</scope>
    <source>
        <strain evidence="2 3">DHS C013</strain>
    </source>
</reference>
<gene>
    <name evidence="2" type="ORF">BBK82_34535</name>
</gene>
<protein>
    <submittedName>
        <fullName evidence="2">Uncharacterized protein</fullName>
    </submittedName>
</protein>
<feature type="chain" id="PRO_5008538531" evidence="1">
    <location>
        <begin position="38"/>
        <end position="111"/>
    </location>
</feature>
<dbReference type="EMBL" id="CP016793">
    <property type="protein sequence ID" value="ANZ40384.1"/>
    <property type="molecule type" value="Genomic_DNA"/>
</dbReference>
<feature type="signal peptide" evidence="1">
    <location>
        <begin position="1"/>
        <end position="37"/>
    </location>
</feature>
<organism evidence="2 3">
    <name type="scientific">Lentzea guizhouensis</name>
    <dbReference type="NCBI Taxonomy" id="1586287"/>
    <lineage>
        <taxon>Bacteria</taxon>
        <taxon>Bacillati</taxon>
        <taxon>Actinomycetota</taxon>
        <taxon>Actinomycetes</taxon>
        <taxon>Pseudonocardiales</taxon>
        <taxon>Pseudonocardiaceae</taxon>
        <taxon>Lentzea</taxon>
    </lineage>
</organism>